<evidence type="ECO:0000259" key="1">
    <source>
        <dbReference type="Pfam" id="PF15646"/>
    </source>
</evidence>
<organism evidence="3 4">
    <name type="scientific">Streptomyces cacaoi</name>
    <dbReference type="NCBI Taxonomy" id="1898"/>
    <lineage>
        <taxon>Bacteria</taxon>
        <taxon>Bacillati</taxon>
        <taxon>Actinomycetota</taxon>
        <taxon>Actinomycetes</taxon>
        <taxon>Kitasatosporales</taxon>
        <taxon>Streptomycetaceae</taxon>
        <taxon>Streptomyces</taxon>
    </lineage>
</organism>
<protein>
    <submittedName>
        <fullName evidence="3">Uncharacterized protein</fullName>
    </submittedName>
</protein>
<feature type="domain" description="Tox-REase-2" evidence="1">
    <location>
        <begin position="411"/>
        <end position="550"/>
    </location>
</feature>
<keyword evidence="4" id="KW-1185">Reference proteome</keyword>
<dbReference type="Pfam" id="PF25547">
    <property type="entry name" value="WXG100_2"/>
    <property type="match status" value="1"/>
</dbReference>
<sequence>MLVGGLSRGLRLTASQMIKGSVGMTGVMKGARDTAIALSHELGRIQGGMAGDDDAGEAFAKVYKSASTTTLDQVGFSAYLLGHCGSGLMRTAREFMSNESDVVAQITGQQVDLTAGMADPSDGCEEAFLNLGQELPEVKGDTSALIKYFPRGGDRYRGDEDKAREAAGVWRKAGHLMERVLGSAQAYASTAKKAHGGEAADAFDRYFKRCVGFDDPPPKAQSDETLVANLVAACLQIAKACDRYADHVEDAKRAIVRHKADIFASDNPFNAPMFGGNGYDGGLNAAVTGDPHIHALGSVAHALDSSQARIRLPAPPTETDRLWNPPVLPPLAPAPAPSGPPMVPASFNGPAPGLAPTGGGADPNIAARDPIPPDPNSGHTLLSIAEQKQFRSWRDSLPAGGFAGGGGVSSPDNAYQLKIAGYPERDLALPPEAKGRSGKGLAVDGMRPSDGYLVEAKHVRNPNCENPKTFRSLDAVKETLATEPKYDKSGKIKFSPRVDGMYGGDERELRRYQAAMDYPPNKQVQGLEIVTNDKGSAAYWQSMLAMTGVKGDARYVQ</sequence>
<name>A0A4Y3QYJ8_STRCI</name>
<dbReference type="InterPro" id="IPR057746">
    <property type="entry name" value="CpnT-like_N"/>
</dbReference>
<reference evidence="3 4" key="1">
    <citation type="submission" date="2019-06" db="EMBL/GenBank/DDBJ databases">
        <title>Whole genome shotgun sequence of Streptomyces cacaoi subsp. cacaoi NBRC 12748.</title>
        <authorList>
            <person name="Hosoyama A."/>
            <person name="Uohara A."/>
            <person name="Ohji S."/>
            <person name="Ichikawa N."/>
        </authorList>
    </citation>
    <scope>NUCLEOTIDE SEQUENCE [LARGE SCALE GENOMIC DNA]</scope>
    <source>
        <strain evidence="3 4">NBRC 12748</strain>
    </source>
</reference>
<dbReference type="Proteomes" id="UP000319210">
    <property type="component" value="Unassembled WGS sequence"/>
</dbReference>
<dbReference type="InterPro" id="IPR028906">
    <property type="entry name" value="Tox-REase-2_dom"/>
</dbReference>
<evidence type="ECO:0000259" key="2">
    <source>
        <dbReference type="Pfam" id="PF25547"/>
    </source>
</evidence>
<dbReference type="AlphaFoldDB" id="A0A4Y3QYJ8"/>
<feature type="domain" description="Outer membrane channel protein CpnT-like N-terminal" evidence="2">
    <location>
        <begin position="157"/>
        <end position="256"/>
    </location>
</feature>
<dbReference type="RefSeq" id="WP_230988589.1">
    <property type="nucleotide sequence ID" value="NZ_BJMM01000008.1"/>
</dbReference>
<dbReference type="Pfam" id="PF15646">
    <property type="entry name" value="Tox-REase-2"/>
    <property type="match status" value="1"/>
</dbReference>
<accession>A0A4Y3QYJ8</accession>
<proteinExistence type="predicted"/>
<evidence type="ECO:0000313" key="3">
    <source>
        <dbReference type="EMBL" id="GEB49663.1"/>
    </source>
</evidence>
<dbReference type="EMBL" id="BJMM01000008">
    <property type="protein sequence ID" value="GEB49663.1"/>
    <property type="molecule type" value="Genomic_DNA"/>
</dbReference>
<evidence type="ECO:0000313" key="4">
    <source>
        <dbReference type="Proteomes" id="UP000319210"/>
    </source>
</evidence>
<comment type="caution">
    <text evidence="3">The sequence shown here is derived from an EMBL/GenBank/DDBJ whole genome shotgun (WGS) entry which is preliminary data.</text>
</comment>
<gene>
    <name evidence="3" type="ORF">SCA03_22140</name>
</gene>